<dbReference type="AlphaFoldDB" id="A0A1Z4N856"/>
<proteinExistence type="predicted"/>
<evidence type="ECO:0000313" key="1">
    <source>
        <dbReference type="EMBL" id="BAZ01881.1"/>
    </source>
</evidence>
<accession>A0A1Z4N856</accession>
<organism evidence="1 2">
    <name type="scientific">Tolypothrix tenuis PCC 7101</name>
    <dbReference type="NCBI Taxonomy" id="231146"/>
    <lineage>
        <taxon>Bacteria</taxon>
        <taxon>Bacillati</taxon>
        <taxon>Cyanobacteriota</taxon>
        <taxon>Cyanophyceae</taxon>
        <taxon>Nostocales</taxon>
        <taxon>Tolypothrichaceae</taxon>
        <taxon>Tolypothrix</taxon>
    </lineage>
</organism>
<protein>
    <submittedName>
        <fullName evidence="1">Uncharacterized protein</fullName>
    </submittedName>
</protein>
<evidence type="ECO:0000313" key="2">
    <source>
        <dbReference type="Proteomes" id="UP000218785"/>
    </source>
</evidence>
<dbReference type="RefSeq" id="WP_096581722.1">
    <property type="nucleotide sequence ID" value="NZ_CAWNJS010000001.1"/>
</dbReference>
<gene>
    <name evidence="1" type="ORF">NIES37_58880</name>
</gene>
<sequence length="78" mass="8927">MITAKMMRQLWAVIESTNVNTLLQFDDVALVQLLLQQLKAKQEIDEQADNSLDNYIKSKLPLIRDTAESRLPLGQDNQ</sequence>
<dbReference type="KEGG" id="ttq:NIES37_58880"/>
<reference evidence="1 2" key="1">
    <citation type="submission" date="2017-06" db="EMBL/GenBank/DDBJ databases">
        <title>Genome sequencing of cyanobaciteial culture collection at National Institute for Environmental Studies (NIES).</title>
        <authorList>
            <person name="Hirose Y."/>
            <person name="Shimura Y."/>
            <person name="Fujisawa T."/>
            <person name="Nakamura Y."/>
            <person name="Kawachi M."/>
        </authorList>
    </citation>
    <scope>NUCLEOTIDE SEQUENCE [LARGE SCALE GENOMIC DNA]</scope>
    <source>
        <strain evidence="1 2">NIES-37</strain>
    </source>
</reference>
<name>A0A1Z4N856_9CYAN</name>
<dbReference type="Proteomes" id="UP000218785">
    <property type="component" value="Chromosome"/>
</dbReference>
<keyword evidence="2" id="KW-1185">Reference proteome</keyword>
<dbReference type="EMBL" id="AP018248">
    <property type="protein sequence ID" value="BAZ01881.1"/>
    <property type="molecule type" value="Genomic_DNA"/>
</dbReference>